<dbReference type="GO" id="GO:0005524">
    <property type="term" value="F:ATP binding"/>
    <property type="evidence" value="ECO:0007669"/>
    <property type="project" value="InterPro"/>
</dbReference>
<dbReference type="PANTHER" id="PTHR24347">
    <property type="entry name" value="SERINE/THREONINE-PROTEIN KINASE"/>
    <property type="match status" value="1"/>
</dbReference>
<dbReference type="OrthoDB" id="336747at2759"/>
<feature type="domain" description="Protein kinase" evidence="1">
    <location>
        <begin position="1"/>
        <end position="206"/>
    </location>
</feature>
<accession>A0A8X6KIX0</accession>
<evidence type="ECO:0000313" key="3">
    <source>
        <dbReference type="Proteomes" id="UP000887116"/>
    </source>
</evidence>
<evidence type="ECO:0000313" key="2">
    <source>
        <dbReference type="EMBL" id="GFQ77465.1"/>
    </source>
</evidence>
<dbReference type="InterPro" id="IPR000719">
    <property type="entry name" value="Prot_kinase_dom"/>
</dbReference>
<dbReference type="InterPro" id="IPR011009">
    <property type="entry name" value="Kinase-like_dom_sf"/>
</dbReference>
<comment type="caution">
    <text evidence="2">The sequence shown here is derived from an EMBL/GenBank/DDBJ whole genome shotgun (WGS) entry which is preliminary data.</text>
</comment>
<keyword evidence="3" id="KW-1185">Reference proteome</keyword>
<dbReference type="FunFam" id="1.10.510.10:FF:001592">
    <property type="entry name" value="Peripheral plasma membrane protein CASK"/>
    <property type="match status" value="1"/>
</dbReference>
<evidence type="ECO:0000259" key="1">
    <source>
        <dbReference type="PROSITE" id="PS50011"/>
    </source>
</evidence>
<dbReference type="Pfam" id="PF00069">
    <property type="entry name" value="Pkinase"/>
    <property type="match status" value="1"/>
</dbReference>
<dbReference type="GO" id="GO:0004672">
    <property type="term" value="F:protein kinase activity"/>
    <property type="evidence" value="ECO:0007669"/>
    <property type="project" value="InterPro"/>
</dbReference>
<dbReference type="Proteomes" id="UP000887116">
    <property type="component" value="Unassembled WGS sequence"/>
</dbReference>
<dbReference type="Gene3D" id="1.10.510.10">
    <property type="entry name" value="Transferase(Phosphotransferase) domain 1"/>
    <property type="match status" value="1"/>
</dbReference>
<dbReference type="SUPFAM" id="SSF56112">
    <property type="entry name" value="Protein kinase-like (PK-like)"/>
    <property type="match status" value="1"/>
</dbReference>
<dbReference type="EMBL" id="BMAO01002012">
    <property type="protein sequence ID" value="GFQ77465.1"/>
    <property type="molecule type" value="Genomic_DNA"/>
</dbReference>
<gene>
    <name evidence="2" type="primary">CASK</name>
    <name evidence="2" type="ORF">TNCT_69811</name>
</gene>
<dbReference type="PROSITE" id="PS50011">
    <property type="entry name" value="PROTEIN_KINASE_DOM"/>
    <property type="match status" value="1"/>
</dbReference>
<proteinExistence type="predicted"/>
<reference evidence="2" key="1">
    <citation type="submission" date="2020-07" db="EMBL/GenBank/DDBJ databases">
        <title>Multicomponent nature underlies the extraordinary mechanical properties of spider dragline silk.</title>
        <authorList>
            <person name="Kono N."/>
            <person name="Nakamura H."/>
            <person name="Mori M."/>
            <person name="Yoshida Y."/>
            <person name="Ohtoshi R."/>
            <person name="Malay A.D."/>
            <person name="Moran D.A.P."/>
            <person name="Tomita M."/>
            <person name="Numata K."/>
            <person name="Arakawa K."/>
        </authorList>
    </citation>
    <scope>NUCLEOTIDE SEQUENCE</scope>
</reference>
<organism evidence="2 3">
    <name type="scientific">Trichonephila clavata</name>
    <name type="common">Joro spider</name>
    <name type="synonym">Nephila clavata</name>
    <dbReference type="NCBI Taxonomy" id="2740835"/>
    <lineage>
        <taxon>Eukaryota</taxon>
        <taxon>Metazoa</taxon>
        <taxon>Ecdysozoa</taxon>
        <taxon>Arthropoda</taxon>
        <taxon>Chelicerata</taxon>
        <taxon>Arachnida</taxon>
        <taxon>Araneae</taxon>
        <taxon>Araneomorphae</taxon>
        <taxon>Entelegynae</taxon>
        <taxon>Araneoidea</taxon>
        <taxon>Nephilidae</taxon>
        <taxon>Trichonephila</taxon>
    </lineage>
</organism>
<name>A0A8X6KIX0_TRICU</name>
<protein>
    <recommendedName>
        <fullName evidence="1">Protein kinase domain-containing protein</fullName>
    </recommendedName>
</protein>
<dbReference type="AlphaFoldDB" id="A0A8X6KIX0"/>
<sequence length="206" mass="23054">MHNNQCSSTYDAHARCGLNRVDLSPSMEGSDLCYEIVKRALLGFVYSEAVASHYMRQVLEAVRYCHENDIIHRDIKPQCILLATVENSAPVKLGGFGSAIKVKGDKNIVGEECVVYDYRSGVGTNGRFYLKCDEHGRIGTSHFMAPEIVLRRPYGKPADVWSCGVLSVRAAHRHATLPRHQGMAVRIHLQRTCQRKLASVVYSYLC</sequence>
<dbReference type="SMART" id="SM00220">
    <property type="entry name" value="S_TKc"/>
    <property type="match status" value="1"/>
</dbReference>